<keyword evidence="2" id="KW-0645">Protease</keyword>
<keyword evidence="4" id="KW-0482">Metalloprotease</keyword>
<dbReference type="Proteomes" id="UP000319335">
    <property type="component" value="Unassembled WGS sequence"/>
</dbReference>
<dbReference type="InterPro" id="IPR012548">
    <property type="entry name" value="MATCAP"/>
</dbReference>
<keyword evidence="6" id="KW-1185">Reference proteome</keyword>
<dbReference type="Pfam" id="PF08014">
    <property type="entry name" value="MATCAP"/>
    <property type="match status" value="1"/>
</dbReference>
<dbReference type="EMBL" id="VIAQ01000019">
    <property type="protein sequence ID" value="TQD24017.1"/>
    <property type="molecule type" value="Genomic_DNA"/>
</dbReference>
<evidence type="ECO:0000256" key="3">
    <source>
        <dbReference type="ARBA" id="ARBA00022801"/>
    </source>
</evidence>
<protein>
    <submittedName>
        <fullName evidence="5">DUF1704 domain-containing protein</fullName>
    </submittedName>
</protein>
<dbReference type="GO" id="GO:0008237">
    <property type="term" value="F:metallopeptidase activity"/>
    <property type="evidence" value="ECO:0007669"/>
    <property type="project" value="UniProtKB-KW"/>
</dbReference>
<evidence type="ECO:0000313" key="6">
    <source>
        <dbReference type="Proteomes" id="UP000319335"/>
    </source>
</evidence>
<comment type="cofactor">
    <cofactor evidence="1">
        <name>Zn(2+)</name>
        <dbReference type="ChEBI" id="CHEBI:29105"/>
    </cofactor>
</comment>
<organism evidence="5 6">
    <name type="scientific">Methanolobus vulcani</name>
    <dbReference type="NCBI Taxonomy" id="38026"/>
    <lineage>
        <taxon>Archaea</taxon>
        <taxon>Methanobacteriati</taxon>
        <taxon>Methanobacteriota</taxon>
        <taxon>Stenosarchaea group</taxon>
        <taxon>Methanomicrobia</taxon>
        <taxon>Methanosarcinales</taxon>
        <taxon>Methanosarcinaceae</taxon>
        <taxon>Methanolobus</taxon>
    </lineage>
</organism>
<name>A0A7Z8P1M6_9EURY</name>
<keyword evidence="3" id="KW-0378">Hydrolase</keyword>
<comment type="caution">
    <text evidence="5">The sequence shown here is derived from an EMBL/GenBank/DDBJ whole genome shotgun (WGS) entry which is preliminary data.</text>
</comment>
<dbReference type="SMART" id="SM01154">
    <property type="entry name" value="DUF1704"/>
    <property type="match status" value="1"/>
</dbReference>
<sequence length="374" mass="43373">MKLDIISEECILAYDNHLWDIIKEIDISKYLNPINSEEEKKKFLKEYESGNCYNPQFKYEVFDENLELLYNELLLIRDQFHECKNSLFAPYYIKIIDDLVLRINLFKDRNQPNFGGNVTNLYGSPSNLLVKQAESNLLKYQNIKEKQLESLTPEAVLKIFKTEMEKFGLNWDFEILTRASAKLSVNASQNTIKINASEKFSENNMKRYIFHEIRTHVFRAENGKLQRFLIFRNGFPNYINTEEGLALYVEDKNGLITPADIKRYSARVIAANDSINSSFFDVFSKLVNYFSPSEAYSIVQRVKRSFMDTSMAGGYTKDFVYMDGFQKVSSFLNAGNSIEDLFVGKIGLNDVDIIQELINQGVVVKPKYLPFNKT</sequence>
<evidence type="ECO:0000256" key="2">
    <source>
        <dbReference type="ARBA" id="ARBA00022670"/>
    </source>
</evidence>
<dbReference type="PANTHER" id="PTHR31817:SF0">
    <property type="entry name" value="CHROMOSOME UNDETERMINED SCAFFOLD_67, WHOLE GENOME SHOTGUN SEQUENCE"/>
    <property type="match status" value="1"/>
</dbReference>
<gene>
    <name evidence="5" type="ORF">FKV42_12540</name>
</gene>
<dbReference type="PANTHER" id="PTHR31817">
    <property type="match status" value="1"/>
</dbReference>
<accession>A0A7Z8P1M6</accession>
<proteinExistence type="predicted"/>
<dbReference type="AlphaFoldDB" id="A0A7Z8P1M6"/>
<reference evidence="5 6" key="1">
    <citation type="submission" date="2019-06" db="EMBL/GenBank/DDBJ databases">
        <title>Draft genome sequence of Methanolobus vulcani B1d.</title>
        <authorList>
            <person name="Creighbaum A.J."/>
            <person name="Ticak T."/>
            <person name="Hariraju D."/>
            <person name="Arivett B.A."/>
            <person name="Ferguson D.J.Jr."/>
        </authorList>
    </citation>
    <scope>NUCLEOTIDE SEQUENCE [LARGE SCALE GENOMIC DNA]</scope>
    <source>
        <strain evidence="5 6">B1d</strain>
    </source>
</reference>
<dbReference type="RefSeq" id="WP_154810643.1">
    <property type="nucleotide sequence ID" value="NZ_VIAQ01000019.1"/>
</dbReference>
<dbReference type="OrthoDB" id="142664at2157"/>
<evidence type="ECO:0000313" key="5">
    <source>
        <dbReference type="EMBL" id="TQD24017.1"/>
    </source>
</evidence>
<evidence type="ECO:0000256" key="1">
    <source>
        <dbReference type="ARBA" id="ARBA00001947"/>
    </source>
</evidence>
<dbReference type="GO" id="GO:0006508">
    <property type="term" value="P:proteolysis"/>
    <property type="evidence" value="ECO:0007669"/>
    <property type="project" value="UniProtKB-KW"/>
</dbReference>
<dbReference type="GO" id="GO:0080164">
    <property type="term" value="P:regulation of nitric oxide metabolic process"/>
    <property type="evidence" value="ECO:0007669"/>
    <property type="project" value="TreeGrafter"/>
</dbReference>
<evidence type="ECO:0000256" key="4">
    <source>
        <dbReference type="ARBA" id="ARBA00023049"/>
    </source>
</evidence>